<evidence type="ECO:0000313" key="2">
    <source>
        <dbReference type="Proteomes" id="UP001172386"/>
    </source>
</evidence>
<reference evidence="1" key="1">
    <citation type="submission" date="2022-10" db="EMBL/GenBank/DDBJ databases">
        <title>Culturing micro-colonial fungi from biological soil crusts in the Mojave desert and describing Neophaeococcomyces mojavensis, and introducing the new genera and species Taxawa tesnikishii.</title>
        <authorList>
            <person name="Kurbessoian T."/>
            <person name="Stajich J.E."/>
        </authorList>
    </citation>
    <scope>NUCLEOTIDE SEQUENCE</scope>
    <source>
        <strain evidence="1">JES_112</strain>
    </source>
</reference>
<proteinExistence type="predicted"/>
<dbReference type="EMBL" id="JAPDRQ010000060">
    <property type="protein sequence ID" value="KAJ9657734.1"/>
    <property type="molecule type" value="Genomic_DNA"/>
</dbReference>
<name>A0ACC3A9G9_9EURO</name>
<dbReference type="Proteomes" id="UP001172386">
    <property type="component" value="Unassembled WGS sequence"/>
</dbReference>
<accession>A0ACC3A9G9</accession>
<protein>
    <submittedName>
        <fullName evidence="1">AAA+-type ATPase</fullName>
    </submittedName>
</protein>
<sequence>MASQSDRGKKHKSDDGNSIEWATQVNIGDLDPESFRLQIKNLKVEEWQYAEAQSYWVGLLDADMDEEEERKKLIEAQLAFSEAQDPARTRLLNARSSKGAVDAKKWRGITKFLHDWIPIAREKGNMKLVEAMQYWLACWISTFMIKRALGGNKQAFTNDMLALRGTKDGHAQYFADLAKGAIKHCTRLFGADSTQPTPSTTAAPTIPTNTPFSTVQPVFEPSGAIPSIANTSHADVHSDEYIQELADKMWDNMDDIETPSWDSIGLVSREMNEYLQEAYEVRRLNLQFPIPDGILLHGPPGTGKTKLVQSFCKHFNVKLVTITPGLKQSLQGHTEKLITKIFHRASKFGQPCAIFFDEIDGLLSTTDMSSTGSSSSLIQHVKIEWSRLMDSKAEVYIFAATNHPDRLDMRDLGRRLSLKVHVRTPDEDALTGFWKLALQNLEHHTIGDDDLKQLARRTLGWVPSEIDRCIAIWRQKLWYRAKKAERWIRVKNDDGEFLEPARAGGPCDLEERWEDMGLVSRSSIRFSAVTWEDMVTHLEKGNAGRRFTPVNGLNADREHEAWALNNATY</sequence>
<gene>
    <name evidence="1" type="primary">AFG2_1</name>
    <name evidence="1" type="ORF">H2198_004149</name>
</gene>
<evidence type="ECO:0000313" key="1">
    <source>
        <dbReference type="EMBL" id="KAJ9657734.1"/>
    </source>
</evidence>
<organism evidence="1 2">
    <name type="scientific">Neophaeococcomyces mojaviensis</name>
    <dbReference type="NCBI Taxonomy" id="3383035"/>
    <lineage>
        <taxon>Eukaryota</taxon>
        <taxon>Fungi</taxon>
        <taxon>Dikarya</taxon>
        <taxon>Ascomycota</taxon>
        <taxon>Pezizomycotina</taxon>
        <taxon>Eurotiomycetes</taxon>
        <taxon>Chaetothyriomycetidae</taxon>
        <taxon>Chaetothyriales</taxon>
        <taxon>Chaetothyriales incertae sedis</taxon>
        <taxon>Neophaeococcomyces</taxon>
    </lineage>
</organism>
<comment type="caution">
    <text evidence="1">The sequence shown here is derived from an EMBL/GenBank/DDBJ whole genome shotgun (WGS) entry which is preliminary data.</text>
</comment>
<keyword evidence="2" id="KW-1185">Reference proteome</keyword>